<feature type="domain" description="DUF397" evidence="1">
    <location>
        <begin position="28"/>
        <end position="78"/>
    </location>
</feature>
<accession>A0A6H9ZAW1</accession>
<comment type="caution">
    <text evidence="2">The sequence shown here is derived from an EMBL/GenBank/DDBJ whole genome shotgun (WGS) entry which is preliminary data.</text>
</comment>
<dbReference type="AlphaFoldDB" id="A0A6H9ZAW1"/>
<dbReference type="OrthoDB" id="3483778at2"/>
<gene>
    <name evidence="2" type="ORF">F8566_04330</name>
</gene>
<protein>
    <submittedName>
        <fullName evidence="2">DUF397 domain-containing protein</fullName>
    </submittedName>
</protein>
<dbReference type="RefSeq" id="WP_151558244.1">
    <property type="nucleotide sequence ID" value="NZ_WBMT01000002.1"/>
</dbReference>
<evidence type="ECO:0000259" key="1">
    <source>
        <dbReference type="Pfam" id="PF04149"/>
    </source>
</evidence>
<organism evidence="2 3">
    <name type="scientific">Actinomadura rudentiformis</name>
    <dbReference type="NCBI Taxonomy" id="359158"/>
    <lineage>
        <taxon>Bacteria</taxon>
        <taxon>Bacillati</taxon>
        <taxon>Actinomycetota</taxon>
        <taxon>Actinomycetes</taxon>
        <taxon>Streptosporangiales</taxon>
        <taxon>Thermomonosporaceae</taxon>
        <taxon>Actinomadura</taxon>
    </lineage>
</organism>
<dbReference type="Proteomes" id="UP000468735">
    <property type="component" value="Unassembled WGS sequence"/>
</dbReference>
<evidence type="ECO:0000313" key="2">
    <source>
        <dbReference type="EMBL" id="KAB2351472.1"/>
    </source>
</evidence>
<sequence length="96" mass="10257">MIPVARAYGEYGAVGRFQHPTTQGGHVFIKSSQCDGQQETCGCVNVAIVREAVIVTDEQGNVSRFDHFEWRDFIAGAKAGEFDLPADSPALATAAA</sequence>
<name>A0A6H9ZAW1_9ACTN</name>
<keyword evidence="3" id="KW-1185">Reference proteome</keyword>
<dbReference type="Pfam" id="PF04149">
    <property type="entry name" value="DUF397"/>
    <property type="match status" value="1"/>
</dbReference>
<proteinExistence type="predicted"/>
<dbReference type="InterPro" id="IPR007278">
    <property type="entry name" value="DUF397"/>
</dbReference>
<evidence type="ECO:0000313" key="3">
    <source>
        <dbReference type="Proteomes" id="UP000468735"/>
    </source>
</evidence>
<dbReference type="EMBL" id="WBMT01000002">
    <property type="protein sequence ID" value="KAB2351472.1"/>
    <property type="molecule type" value="Genomic_DNA"/>
</dbReference>
<reference evidence="2 3" key="1">
    <citation type="submission" date="2019-09" db="EMBL/GenBank/DDBJ databases">
        <title>Actinomadura physcomitrii sp. nov., a novel actinomycete isolated from moss [Physcomitrium sphaericum (Ludw) Fuernr].</title>
        <authorList>
            <person name="Zhuang X."/>
            <person name="Liu C."/>
        </authorList>
    </citation>
    <scope>NUCLEOTIDE SEQUENCE [LARGE SCALE GENOMIC DNA]</scope>
    <source>
        <strain evidence="2 3">HMC1</strain>
    </source>
</reference>